<keyword evidence="16" id="KW-0012">Acyltransferase</keyword>
<dbReference type="Pfam" id="PF03638">
    <property type="entry name" value="TCR"/>
    <property type="match status" value="1"/>
</dbReference>
<dbReference type="PROSITE" id="PS00439">
    <property type="entry name" value="ACYLTRANSF_C_1"/>
    <property type="match status" value="1"/>
</dbReference>
<dbReference type="InterPro" id="IPR033467">
    <property type="entry name" value="Tesmin/TSO1-like_CXC"/>
</dbReference>
<evidence type="ECO:0000256" key="13">
    <source>
        <dbReference type="ARBA" id="ARBA00023128"/>
    </source>
</evidence>
<dbReference type="SMART" id="SM01114">
    <property type="entry name" value="CXC"/>
    <property type="match status" value="1"/>
</dbReference>
<evidence type="ECO:0000256" key="1">
    <source>
        <dbReference type="ARBA" id="ARBA00004123"/>
    </source>
</evidence>
<keyword evidence="12" id="KW-0443">Lipid metabolism</keyword>
<dbReference type="InterPro" id="IPR042231">
    <property type="entry name" value="Cho/carn_acyl_trans_2"/>
</dbReference>
<evidence type="ECO:0000256" key="5">
    <source>
        <dbReference type="ARBA" id="ARBA00007267"/>
    </source>
</evidence>
<organism evidence="21 22">
    <name type="scientific">Grus japonensis</name>
    <name type="common">Japanese crane</name>
    <name type="synonym">Red-crowned crane</name>
    <dbReference type="NCBI Taxonomy" id="30415"/>
    <lineage>
        <taxon>Eukaryota</taxon>
        <taxon>Metazoa</taxon>
        <taxon>Chordata</taxon>
        <taxon>Craniata</taxon>
        <taxon>Vertebrata</taxon>
        <taxon>Euteleostomi</taxon>
        <taxon>Archelosauria</taxon>
        <taxon>Archosauria</taxon>
        <taxon>Dinosauria</taxon>
        <taxon>Saurischia</taxon>
        <taxon>Theropoda</taxon>
        <taxon>Coelurosauria</taxon>
        <taxon>Aves</taxon>
        <taxon>Neognathae</taxon>
        <taxon>Neoaves</taxon>
        <taxon>Gruiformes</taxon>
        <taxon>Gruidae</taxon>
        <taxon>Grus</taxon>
    </lineage>
</organism>
<dbReference type="Pfam" id="PF16484">
    <property type="entry name" value="CPT_N"/>
    <property type="match status" value="1"/>
</dbReference>
<dbReference type="Proteomes" id="UP001623348">
    <property type="component" value="Unassembled WGS sequence"/>
</dbReference>
<keyword evidence="22" id="KW-1185">Reference proteome</keyword>
<keyword evidence="15" id="KW-0539">Nucleus</keyword>
<evidence type="ECO:0000256" key="15">
    <source>
        <dbReference type="ARBA" id="ARBA00023242"/>
    </source>
</evidence>
<keyword evidence="11 19" id="KW-1133">Transmembrane helix</keyword>
<evidence type="ECO:0000259" key="20">
    <source>
        <dbReference type="PROSITE" id="PS51634"/>
    </source>
</evidence>
<sequence>MAEAHQAVAFQFTVTPDGIDLRMSHEALRQIYLSGVHSWKKKFIRFKNGIITGVYPASPSSWLIVVVGVMSTMYAKIDPSLGIIAKINRTLDTTGYMSNQTQNIVSGILFGTGLWIALIVTMRYSLKMLLSYHGWMFAEHGKLSAGTKCWMALVKLFSGRKPMLYSFQTSLPRLPVPAVKDTVNRYLESVRPLMDDEEFRRMEGLAKDFAFNLGPRLQWYLKLKSWWATNYVSDWWEEYIYLRGRGPIMVNSNYFAMDFLNLSPTTLQAARAGNVIHAILLYRKKLDRQEIKPILLMGSTVPLCSAQWERMFNTSRIPGEESDTLQHVKDSKHIVVYHKGRYFKVWLYHDGRLLKPREIEQQMQRILDDDSEPQAGEQKLAALTAGDRVPWAKARQAYFSRGKNKQSLDAVEKAAFFVTLDDVEQGYRKEDPVRSLDAYAKSLIHGRCYDRWFDKTFTLIVFKNGRMGLNAEHSWADAPIVGHLWENVMATEYLELGYSEDGHCKGDTNKNIPIPTKLQWEIPEACQEVIERSLSTATALADDVDFYSFFFDTFGKGLIKKAKTSPDAFVQLALQLAHYRDMGKFSLTYEASMTRLFREGRTETVRSCTIESCNFVQTMEDPTESNENKLKFFRLAAAKHQHLYRLAMTGAGIDRHLFCLYVVSKYLAVDSPFLKEVLSEPWRLSTSQTPQQHIDLKKNPEMLSSGGGFGPVADDGYGVSYIILDENSIHFHVSSKISCSETDSHRFGKNIQKAMVDIMGLFNLKSSSDICGLPQTSASVYDEIVMCQLEGGTQILCINSCGTQELKPVHLIPEYHNQHNYLQSDVDNPVTAVLGQFLPVPGELALNEQEFENGHLEPVASTAIFHLESNLHGPVKMTSEGYCDCFANGDFCNNCNCNNCYNNQLHETERFKAIKACLDRNPEAFLPKIGKRKLGEIKPHHNKGCNCKRSGCLKNYCECFEATSCMYILGRSESNVCLSSGAS</sequence>
<dbReference type="AlphaFoldDB" id="A0ABC9WZA2"/>
<dbReference type="InterPro" id="IPR005172">
    <property type="entry name" value="CRC"/>
</dbReference>
<keyword evidence="14 19" id="KW-0472">Membrane</keyword>
<dbReference type="InterPro" id="IPR000542">
    <property type="entry name" value="Carn_acyl_trans"/>
</dbReference>
<evidence type="ECO:0000256" key="16">
    <source>
        <dbReference type="ARBA" id="ARBA00023315"/>
    </source>
</evidence>
<dbReference type="InterPro" id="IPR023213">
    <property type="entry name" value="CAT-like_dom_sf"/>
</dbReference>
<evidence type="ECO:0000256" key="9">
    <source>
        <dbReference type="ARBA" id="ARBA00022692"/>
    </source>
</evidence>
<keyword evidence="13" id="KW-0496">Mitochondrion</keyword>
<accession>A0ABC9WZA2</accession>
<dbReference type="EC" id="2.3.1.21" evidence="6"/>
<evidence type="ECO:0000256" key="14">
    <source>
        <dbReference type="ARBA" id="ARBA00023136"/>
    </source>
</evidence>
<dbReference type="InterPro" id="IPR039551">
    <property type="entry name" value="Cho/carn_acyl_trans"/>
</dbReference>
<dbReference type="FunFam" id="3.30.559.10:FF:000042">
    <property type="entry name" value="Carnitine Palmitoyl Transferase"/>
    <property type="match status" value="1"/>
</dbReference>
<evidence type="ECO:0000256" key="3">
    <source>
        <dbReference type="ARBA" id="ARBA00005005"/>
    </source>
</evidence>
<comment type="similarity">
    <text evidence="4">Belongs to the carnitine/choline acetyltransferase family.</text>
</comment>
<comment type="caution">
    <text evidence="21">The sequence shown here is derived from an EMBL/GenBank/DDBJ whole genome shotgun (WGS) entry which is preliminary data.</text>
</comment>
<evidence type="ECO:0000256" key="18">
    <source>
        <dbReference type="PIRSR" id="PIRSR600542-1"/>
    </source>
</evidence>
<dbReference type="GO" id="GO:0005634">
    <property type="term" value="C:nucleus"/>
    <property type="evidence" value="ECO:0007669"/>
    <property type="project" value="UniProtKB-SubCell"/>
</dbReference>
<evidence type="ECO:0000256" key="11">
    <source>
        <dbReference type="ARBA" id="ARBA00022989"/>
    </source>
</evidence>
<dbReference type="SUPFAM" id="SSF52777">
    <property type="entry name" value="CoA-dependent acyltransferases"/>
    <property type="match status" value="2"/>
</dbReference>
<evidence type="ECO:0000256" key="2">
    <source>
        <dbReference type="ARBA" id="ARBA00004374"/>
    </source>
</evidence>
<evidence type="ECO:0000256" key="7">
    <source>
        <dbReference type="ARBA" id="ARBA00022448"/>
    </source>
</evidence>
<protein>
    <recommendedName>
        <fullName evidence="6">carnitine O-palmitoyltransferase</fullName>
        <ecNumber evidence="6">2.3.1.21</ecNumber>
    </recommendedName>
</protein>
<evidence type="ECO:0000256" key="17">
    <source>
        <dbReference type="ARBA" id="ARBA00048480"/>
    </source>
</evidence>
<feature type="active site" description="Proton acceptor" evidence="18">
    <location>
        <position position="473"/>
    </location>
</feature>
<dbReference type="GO" id="GO:0004095">
    <property type="term" value="F:carnitine O-palmitoyltransferase activity"/>
    <property type="evidence" value="ECO:0007669"/>
    <property type="project" value="UniProtKB-EC"/>
</dbReference>
<dbReference type="Gene3D" id="3.30.559.70">
    <property type="entry name" value="Choline/Carnitine o-acyltransferase, domain 2"/>
    <property type="match status" value="1"/>
</dbReference>
<keyword evidence="9 19" id="KW-0812">Transmembrane</keyword>
<dbReference type="Gene3D" id="6.10.250.1760">
    <property type="match status" value="1"/>
</dbReference>
<dbReference type="EMBL" id="BAAFJT010000005">
    <property type="protein sequence ID" value="GAB0190119.1"/>
    <property type="molecule type" value="Genomic_DNA"/>
</dbReference>
<dbReference type="PROSITE" id="PS00440">
    <property type="entry name" value="ACYLTRANSF_C_2"/>
    <property type="match status" value="1"/>
</dbReference>
<dbReference type="PANTHER" id="PTHR22589:SF74">
    <property type="entry name" value="CARNITINE O-PALMITOYLTRANSFERASE 1, LIVER ISOFORM"/>
    <property type="match status" value="1"/>
</dbReference>
<dbReference type="GO" id="GO:0006631">
    <property type="term" value="P:fatty acid metabolic process"/>
    <property type="evidence" value="ECO:0007669"/>
    <property type="project" value="UniProtKB-KW"/>
</dbReference>
<evidence type="ECO:0000256" key="8">
    <source>
        <dbReference type="ARBA" id="ARBA00022679"/>
    </source>
</evidence>
<dbReference type="PANTHER" id="PTHR22589">
    <property type="entry name" value="CARNITINE O-ACYLTRANSFERASE"/>
    <property type="match status" value="1"/>
</dbReference>
<dbReference type="FunFam" id="3.30.559.70:FF:000001">
    <property type="entry name" value="Carnitine O-palmitoyltransferase 1, liver isoform"/>
    <property type="match status" value="1"/>
</dbReference>
<keyword evidence="7" id="KW-0813">Transport</keyword>
<evidence type="ECO:0000256" key="4">
    <source>
        <dbReference type="ARBA" id="ARBA00005232"/>
    </source>
</evidence>
<evidence type="ECO:0000256" key="10">
    <source>
        <dbReference type="ARBA" id="ARBA00022832"/>
    </source>
</evidence>
<dbReference type="Gene3D" id="3.30.559.10">
    <property type="entry name" value="Chloramphenicol acetyltransferase-like domain"/>
    <property type="match status" value="1"/>
</dbReference>
<evidence type="ECO:0000256" key="6">
    <source>
        <dbReference type="ARBA" id="ARBA00013243"/>
    </source>
</evidence>
<dbReference type="InterPro" id="IPR032476">
    <property type="entry name" value="CPT_N"/>
</dbReference>
<evidence type="ECO:0000313" key="22">
    <source>
        <dbReference type="Proteomes" id="UP001623348"/>
    </source>
</evidence>
<feature type="transmembrane region" description="Helical" evidence="19">
    <location>
        <begin position="104"/>
        <end position="126"/>
    </location>
</feature>
<evidence type="ECO:0000313" key="21">
    <source>
        <dbReference type="EMBL" id="GAB0190119.1"/>
    </source>
</evidence>
<reference evidence="21 22" key="1">
    <citation type="submission" date="2024-06" db="EMBL/GenBank/DDBJ databases">
        <title>The draft genome of Grus japonensis, version 3.</title>
        <authorList>
            <person name="Nabeshima K."/>
            <person name="Suzuki S."/>
            <person name="Onuma M."/>
        </authorList>
    </citation>
    <scope>NUCLEOTIDE SEQUENCE [LARGE SCALE GENOMIC DNA]</scope>
    <source>
        <strain evidence="21 22">451A</strain>
    </source>
</reference>
<dbReference type="PROSITE" id="PS51634">
    <property type="entry name" value="CRC"/>
    <property type="match status" value="1"/>
</dbReference>
<evidence type="ECO:0000256" key="12">
    <source>
        <dbReference type="ARBA" id="ARBA00023098"/>
    </source>
</evidence>
<comment type="similarity">
    <text evidence="5">Belongs to the lin-54 family.</text>
</comment>
<comment type="subcellular location">
    <subcellularLocation>
        <location evidence="2">Mitochondrion outer membrane</location>
        <topology evidence="2">Multi-pass membrane protein</topology>
    </subcellularLocation>
    <subcellularLocation>
        <location evidence="1">Nucleus</location>
    </subcellularLocation>
</comment>
<comment type="catalytic activity">
    <reaction evidence="17">
        <text>(R)-carnitine + hexadecanoyl-CoA = O-hexadecanoyl-(R)-carnitine + CoA</text>
        <dbReference type="Rhea" id="RHEA:12661"/>
        <dbReference type="ChEBI" id="CHEBI:16347"/>
        <dbReference type="ChEBI" id="CHEBI:17490"/>
        <dbReference type="ChEBI" id="CHEBI:57287"/>
        <dbReference type="ChEBI" id="CHEBI:57379"/>
        <dbReference type="EC" id="2.3.1.21"/>
    </reaction>
    <physiologicalReaction direction="left-to-right" evidence="17">
        <dbReference type="Rhea" id="RHEA:12662"/>
    </physiologicalReaction>
</comment>
<feature type="domain" description="CRC" evidence="20">
    <location>
        <begin position="869"/>
        <end position="982"/>
    </location>
</feature>
<gene>
    <name evidence="21" type="ORF">GRJ2_001477200</name>
</gene>
<keyword evidence="8" id="KW-0808">Transferase</keyword>
<dbReference type="Pfam" id="PF00755">
    <property type="entry name" value="Carn_acyltransf"/>
    <property type="match status" value="1"/>
</dbReference>
<proteinExistence type="inferred from homology"/>
<keyword evidence="10" id="KW-0276">Fatty acid metabolism</keyword>
<comment type="pathway">
    <text evidence="3">Lipid metabolism; fatty acid beta-oxidation.</text>
</comment>
<dbReference type="GO" id="GO:0005741">
    <property type="term" value="C:mitochondrial outer membrane"/>
    <property type="evidence" value="ECO:0007669"/>
    <property type="project" value="UniProtKB-SubCell"/>
</dbReference>
<name>A0ABC9WZA2_GRUJA</name>
<evidence type="ECO:0000256" key="19">
    <source>
        <dbReference type="SAM" id="Phobius"/>
    </source>
</evidence>